<dbReference type="InterPro" id="IPR002110">
    <property type="entry name" value="Ankyrin_rpt"/>
</dbReference>
<accession>A0A813C9F5</accession>
<dbReference type="Gene3D" id="1.25.40.20">
    <property type="entry name" value="Ankyrin repeat-containing domain"/>
    <property type="match status" value="1"/>
</dbReference>
<dbReference type="OrthoDB" id="341259at2759"/>
<feature type="non-terminal residue" evidence="4">
    <location>
        <position position="1"/>
    </location>
</feature>
<dbReference type="SUPFAM" id="SSF48403">
    <property type="entry name" value="Ankyrin repeat"/>
    <property type="match status" value="1"/>
</dbReference>
<evidence type="ECO:0000256" key="2">
    <source>
        <dbReference type="ARBA" id="ARBA00023043"/>
    </source>
</evidence>
<dbReference type="EMBL" id="CAJNJA010092196">
    <property type="protein sequence ID" value="CAE7940736.1"/>
    <property type="molecule type" value="Genomic_DNA"/>
</dbReference>
<name>A0A813C9F5_9DINO</name>
<dbReference type="PANTHER" id="PTHR24198:SF165">
    <property type="entry name" value="ANKYRIN REPEAT-CONTAINING PROTEIN-RELATED"/>
    <property type="match status" value="1"/>
</dbReference>
<evidence type="ECO:0000313" key="4">
    <source>
        <dbReference type="EMBL" id="CAE7940736.1"/>
    </source>
</evidence>
<keyword evidence="1" id="KW-0677">Repeat</keyword>
<dbReference type="Pfam" id="PF12796">
    <property type="entry name" value="Ank_2"/>
    <property type="match status" value="1"/>
</dbReference>
<dbReference type="PROSITE" id="PS50297">
    <property type="entry name" value="ANK_REP_REGION"/>
    <property type="match status" value="1"/>
</dbReference>
<dbReference type="PANTHER" id="PTHR24198">
    <property type="entry name" value="ANKYRIN REPEAT AND PROTEIN KINASE DOMAIN-CONTAINING PROTEIN"/>
    <property type="match status" value="1"/>
</dbReference>
<keyword evidence="5" id="KW-1185">Reference proteome</keyword>
<evidence type="ECO:0000256" key="1">
    <source>
        <dbReference type="ARBA" id="ARBA00022737"/>
    </source>
</evidence>
<comment type="caution">
    <text evidence="4">The sequence shown here is derived from an EMBL/GenBank/DDBJ whole genome shotgun (WGS) entry which is preliminary data.</text>
</comment>
<organism evidence="4 5">
    <name type="scientific">Symbiodinium necroappetens</name>
    <dbReference type="NCBI Taxonomy" id="1628268"/>
    <lineage>
        <taxon>Eukaryota</taxon>
        <taxon>Sar</taxon>
        <taxon>Alveolata</taxon>
        <taxon>Dinophyceae</taxon>
        <taxon>Suessiales</taxon>
        <taxon>Symbiodiniaceae</taxon>
        <taxon>Symbiodinium</taxon>
    </lineage>
</organism>
<gene>
    <name evidence="4" type="primary">anks1b</name>
    <name evidence="4" type="ORF">SNEC2469_LOCUS34009</name>
</gene>
<proteinExistence type="predicted"/>
<dbReference type="PROSITE" id="PS50088">
    <property type="entry name" value="ANK_REPEAT"/>
    <property type="match status" value="1"/>
</dbReference>
<feature type="repeat" description="ANK" evidence="3">
    <location>
        <begin position="51"/>
        <end position="83"/>
    </location>
</feature>
<reference evidence="4" key="1">
    <citation type="submission" date="2021-02" db="EMBL/GenBank/DDBJ databases">
        <authorList>
            <person name="Dougan E. K."/>
            <person name="Rhodes N."/>
            <person name="Thang M."/>
            <person name="Chan C."/>
        </authorList>
    </citation>
    <scope>NUCLEOTIDE SEQUENCE</scope>
</reference>
<keyword evidence="2 3" id="KW-0040">ANK repeat</keyword>
<dbReference type="AlphaFoldDB" id="A0A813C9F5"/>
<dbReference type="Proteomes" id="UP000601435">
    <property type="component" value="Unassembled WGS sequence"/>
</dbReference>
<dbReference type="InterPro" id="IPR036770">
    <property type="entry name" value="Ankyrin_rpt-contain_sf"/>
</dbReference>
<protein>
    <submittedName>
        <fullName evidence="4">Anks1b protein</fullName>
    </submittedName>
</protein>
<sequence length="404" mass="45373">MPLEGRQDLMKLLRSGEVDEEDLLECLRDDVRGRDPLEDKGDHAAHQKDKDWWTPLHWAAQDGHERLVEKLLGLRVSTNAADICGATPLMIAAFNGRTRIIEALLRDRSTDVRQTNKYLGTALHYAAQRGHAAAVELLIDARAEDPLRLNSVFLRLQDNKGNGDYGAWGRVPTWDGSPLSWRTFRREMSWWMSSLDSASTMKYNLAARWLLRQSGIVRQRGEEFRFEDLAFQPTHEFVDPETGESFEVTPADPFFGLNKLLKALESMNGQSTLDKRGELRTAVADLKAEGVVLPDPEDYHQIEAECLTVPPDLGYRAASRDSFMQLKTLSDNTNLLRTKTGIKLLPHVKQATLGVTDANSIPPGFEATAALTRPSQKVATWDLCSWSSKALFKFSVIAEAEKNK</sequence>
<evidence type="ECO:0000256" key="3">
    <source>
        <dbReference type="PROSITE-ProRule" id="PRU00023"/>
    </source>
</evidence>
<dbReference type="SMART" id="SM00248">
    <property type="entry name" value="ANK"/>
    <property type="match status" value="3"/>
</dbReference>
<evidence type="ECO:0000313" key="5">
    <source>
        <dbReference type="Proteomes" id="UP000601435"/>
    </source>
</evidence>